<feature type="signal peptide" evidence="3">
    <location>
        <begin position="1"/>
        <end position="36"/>
    </location>
</feature>
<keyword evidence="3" id="KW-0732">Signal</keyword>
<protein>
    <submittedName>
        <fullName evidence="5">Histocompatibility antigen 60c-like</fullName>
    </submittedName>
</protein>
<dbReference type="Gene3D" id="3.30.500.10">
    <property type="entry name" value="MHC class I-like antigen recognition-like"/>
    <property type="match status" value="1"/>
</dbReference>
<keyword evidence="2" id="KW-1133">Transmembrane helix</keyword>
<sequence length="225" mass="25373">MVSGHCHACLQLAPVIKRNALLVLTLLLLNLESCSAGTYALNCKLIVKYRTLQGQCSVNGKTLLDFGDENHEGNATMLCPALNQSLKDILEVIWSLQSGNHALHVTITSQYNQRESIHEHWTISTDKQCSIYFDLFNKTWKESHSGASCAMEQLKKNKEVEQGLRKVREGDFSYCLKKLWPYSREMPTLPTTAAHVDQSRSMACKSSPFVGLIMILLIYVLQHVF</sequence>
<organism evidence="4 5">
    <name type="scientific">Mus caroli</name>
    <name type="common">Ryukyu mouse</name>
    <name type="synonym">Ricefield mouse</name>
    <dbReference type="NCBI Taxonomy" id="10089"/>
    <lineage>
        <taxon>Eukaryota</taxon>
        <taxon>Metazoa</taxon>
        <taxon>Chordata</taxon>
        <taxon>Craniata</taxon>
        <taxon>Vertebrata</taxon>
        <taxon>Euteleostomi</taxon>
        <taxon>Mammalia</taxon>
        <taxon>Eutheria</taxon>
        <taxon>Euarchontoglires</taxon>
        <taxon>Glires</taxon>
        <taxon>Rodentia</taxon>
        <taxon>Myomorpha</taxon>
        <taxon>Muroidea</taxon>
        <taxon>Muridae</taxon>
        <taxon>Murinae</taxon>
        <taxon>Mus</taxon>
        <taxon>Mus</taxon>
    </lineage>
</organism>
<feature type="transmembrane region" description="Helical" evidence="2">
    <location>
        <begin position="206"/>
        <end position="224"/>
    </location>
</feature>
<evidence type="ECO:0000256" key="2">
    <source>
        <dbReference type="SAM" id="Phobius"/>
    </source>
</evidence>
<dbReference type="AlphaFoldDB" id="A0A6P5QK36"/>
<reference evidence="5" key="1">
    <citation type="submission" date="2025-08" db="UniProtKB">
        <authorList>
            <consortium name="RefSeq"/>
        </authorList>
    </citation>
    <scope>IDENTIFICATION</scope>
</reference>
<evidence type="ECO:0000313" key="4">
    <source>
        <dbReference type="Proteomes" id="UP000515126"/>
    </source>
</evidence>
<accession>A0A6P5QK36</accession>
<dbReference type="Proteomes" id="UP000515126">
    <property type="component" value="Chromosome 10"/>
</dbReference>
<dbReference type="InterPro" id="IPR037055">
    <property type="entry name" value="MHC_I-like_Ag-recog_sf"/>
</dbReference>
<gene>
    <name evidence="5" type="primary">LOC110304097</name>
</gene>
<evidence type="ECO:0000256" key="1">
    <source>
        <dbReference type="ARBA" id="ARBA00023180"/>
    </source>
</evidence>
<evidence type="ECO:0000313" key="5">
    <source>
        <dbReference type="RefSeq" id="XP_021031006.1"/>
    </source>
</evidence>
<dbReference type="InterPro" id="IPR011162">
    <property type="entry name" value="MHC_I/II-like_Ag-recog"/>
</dbReference>
<evidence type="ECO:0000256" key="3">
    <source>
        <dbReference type="SAM" id="SignalP"/>
    </source>
</evidence>
<dbReference type="KEGG" id="mcal:110304097"/>
<proteinExistence type="predicted"/>
<keyword evidence="1" id="KW-0325">Glycoprotein</keyword>
<dbReference type="RefSeq" id="XP_021031006.1">
    <property type="nucleotide sequence ID" value="XM_021175347.1"/>
</dbReference>
<keyword evidence="4" id="KW-1185">Reference proteome</keyword>
<name>A0A6P5QK36_MUSCR</name>
<keyword evidence="2" id="KW-0472">Membrane</keyword>
<dbReference type="GeneID" id="110304097"/>
<feature type="chain" id="PRO_5028386029" evidence="3">
    <location>
        <begin position="37"/>
        <end position="225"/>
    </location>
</feature>
<keyword evidence="2" id="KW-0812">Transmembrane</keyword>
<dbReference type="SUPFAM" id="SSF54452">
    <property type="entry name" value="MHC antigen-recognition domain"/>
    <property type="match status" value="1"/>
</dbReference>